<keyword evidence="4 8" id="KW-0592">Phosphate transport</keyword>
<dbReference type="InterPro" id="IPR001204">
    <property type="entry name" value="Phos_transporter"/>
</dbReference>
<dbReference type="PANTHER" id="PTHR11101">
    <property type="entry name" value="PHOSPHATE TRANSPORTER"/>
    <property type="match status" value="1"/>
</dbReference>
<dbReference type="PANTHER" id="PTHR11101:SF10">
    <property type="entry name" value="PHOSPHATE TRANSPORTER"/>
    <property type="match status" value="1"/>
</dbReference>
<dbReference type="OrthoDB" id="260807at2759"/>
<dbReference type="Proteomes" id="UP000494206">
    <property type="component" value="Unassembled WGS sequence"/>
</dbReference>
<evidence type="ECO:0000313" key="9">
    <source>
        <dbReference type="EMBL" id="CAB3404388.1"/>
    </source>
</evidence>
<keyword evidence="5 8" id="KW-0812">Transmembrane</keyword>
<keyword evidence="10" id="KW-1185">Reference proteome</keyword>
<comment type="similarity">
    <text evidence="2 8">Belongs to the inorganic phosphate transporter (PiT) (TC 2.A.20) family.</text>
</comment>
<feature type="transmembrane region" description="Helical" evidence="8">
    <location>
        <begin position="173"/>
        <end position="198"/>
    </location>
</feature>
<gene>
    <name evidence="9" type="ORF">CBOVIS_LOCUS6735</name>
</gene>
<name>A0A8S1F1R2_9PELO</name>
<dbReference type="GO" id="GO:0005315">
    <property type="term" value="F:phosphate transmembrane transporter activity"/>
    <property type="evidence" value="ECO:0007669"/>
    <property type="project" value="InterPro"/>
</dbReference>
<feature type="transmembrane region" description="Helical" evidence="8">
    <location>
        <begin position="210"/>
        <end position="229"/>
    </location>
</feature>
<feature type="transmembrane region" description="Helical" evidence="8">
    <location>
        <begin position="37"/>
        <end position="56"/>
    </location>
</feature>
<proteinExistence type="inferred from homology"/>
<feature type="transmembrane region" description="Helical" evidence="8">
    <location>
        <begin position="368"/>
        <end position="391"/>
    </location>
</feature>
<dbReference type="Pfam" id="PF01384">
    <property type="entry name" value="PHO4"/>
    <property type="match status" value="1"/>
</dbReference>
<feature type="transmembrane region" description="Helical" evidence="8">
    <location>
        <begin position="148"/>
        <end position="167"/>
    </location>
</feature>
<keyword evidence="3 8" id="KW-0813">Transport</keyword>
<feature type="transmembrane region" description="Helical" evidence="8">
    <location>
        <begin position="116"/>
        <end position="136"/>
    </location>
</feature>
<dbReference type="AlphaFoldDB" id="A0A8S1F1R2"/>
<evidence type="ECO:0000256" key="7">
    <source>
        <dbReference type="ARBA" id="ARBA00023136"/>
    </source>
</evidence>
<keyword evidence="7 8" id="KW-0472">Membrane</keyword>
<reference evidence="9 10" key="1">
    <citation type="submission" date="2020-04" db="EMBL/GenBank/DDBJ databases">
        <authorList>
            <person name="Laetsch R D."/>
            <person name="Stevens L."/>
            <person name="Kumar S."/>
            <person name="Blaxter L. M."/>
        </authorList>
    </citation>
    <scope>NUCLEOTIDE SEQUENCE [LARGE SCALE GENOMIC DNA]</scope>
</reference>
<evidence type="ECO:0000256" key="4">
    <source>
        <dbReference type="ARBA" id="ARBA00022592"/>
    </source>
</evidence>
<dbReference type="EMBL" id="CADEPM010000004">
    <property type="protein sequence ID" value="CAB3404388.1"/>
    <property type="molecule type" value="Genomic_DNA"/>
</dbReference>
<evidence type="ECO:0000256" key="2">
    <source>
        <dbReference type="ARBA" id="ARBA00009916"/>
    </source>
</evidence>
<comment type="caution">
    <text evidence="9">The sequence shown here is derived from an EMBL/GenBank/DDBJ whole genome shotgun (WGS) entry which is preliminary data.</text>
</comment>
<protein>
    <recommendedName>
        <fullName evidence="8">Phosphate transporter</fullName>
    </recommendedName>
</protein>
<organism evidence="9 10">
    <name type="scientific">Caenorhabditis bovis</name>
    <dbReference type="NCBI Taxonomy" id="2654633"/>
    <lineage>
        <taxon>Eukaryota</taxon>
        <taxon>Metazoa</taxon>
        <taxon>Ecdysozoa</taxon>
        <taxon>Nematoda</taxon>
        <taxon>Chromadorea</taxon>
        <taxon>Rhabditida</taxon>
        <taxon>Rhabditina</taxon>
        <taxon>Rhabditomorpha</taxon>
        <taxon>Rhabditoidea</taxon>
        <taxon>Rhabditidae</taxon>
        <taxon>Peloderinae</taxon>
        <taxon>Caenorhabditis</taxon>
    </lineage>
</organism>
<evidence type="ECO:0000256" key="3">
    <source>
        <dbReference type="ARBA" id="ARBA00022448"/>
    </source>
</evidence>
<evidence type="ECO:0000256" key="5">
    <source>
        <dbReference type="ARBA" id="ARBA00022692"/>
    </source>
</evidence>
<comment type="subcellular location">
    <subcellularLocation>
        <location evidence="1 8">Membrane</location>
        <topology evidence="1 8">Multi-pass membrane protein</topology>
    </subcellularLocation>
</comment>
<dbReference type="GO" id="GO:0035435">
    <property type="term" value="P:phosphate ion transmembrane transport"/>
    <property type="evidence" value="ECO:0007669"/>
    <property type="project" value="TreeGrafter"/>
</dbReference>
<accession>A0A8S1F1R2</accession>
<evidence type="ECO:0000256" key="8">
    <source>
        <dbReference type="RuleBase" id="RU363058"/>
    </source>
</evidence>
<feature type="transmembrane region" description="Helical" evidence="8">
    <location>
        <begin position="320"/>
        <end position="348"/>
    </location>
</feature>
<evidence type="ECO:0000256" key="6">
    <source>
        <dbReference type="ARBA" id="ARBA00022989"/>
    </source>
</evidence>
<keyword evidence="6 8" id="KW-1133">Transmembrane helix</keyword>
<evidence type="ECO:0000313" key="10">
    <source>
        <dbReference type="Proteomes" id="UP000494206"/>
    </source>
</evidence>
<feature type="transmembrane region" description="Helical" evidence="8">
    <location>
        <begin position="241"/>
        <end position="265"/>
    </location>
</feature>
<comment type="function">
    <text evidence="8">Sodium-phosphate symporter.</text>
</comment>
<sequence length="486" mass="53173">MNIAQFPALLNPRLLQTTTTQYSSTSFKPIAYFNVETVQWAILFGVSFLLGVGMGGNDVADAFGTSVGTGTVTLTQAFILATVVEMMGALAAGWSGDPGRKLKIVDTMIYKDEPDTLIFGQIAILIACASWLLLATYYRMPVSSIHSLLGATLGFSIVVCGLEGVVWERVLTVVLTWLFSPVISAVFTLITFFLLDVCVLQRKNPVETGLFILPILYFFVIFINVFLLIQDGSRVLQLDDIALSTSIAISILCGGVAAIVALLFIGPYMKWKIRQETKELPRIASSLSYNLPIKPSGFIRKAVYWAFPPIRKDDQKAVRLFSLLQVITAIFVGFAHGANDIIICVSPIRDLIEMFHEDTSFNEIREISLYIGLLTALAALLGIWTLGIRVIETVGCDLSKINPATGFSVEFGAAITGLITNSFNIPQSQTHCLVASLIGLGLVRSGPILKWKTVKNVFVSWVLTIPISGLFSAAVMFLFRIIYDLN</sequence>
<evidence type="ECO:0000256" key="1">
    <source>
        <dbReference type="ARBA" id="ARBA00004141"/>
    </source>
</evidence>
<feature type="transmembrane region" description="Helical" evidence="8">
    <location>
        <begin position="458"/>
        <end position="483"/>
    </location>
</feature>
<dbReference type="GO" id="GO:0016020">
    <property type="term" value="C:membrane"/>
    <property type="evidence" value="ECO:0007669"/>
    <property type="project" value="UniProtKB-SubCell"/>
</dbReference>
<feature type="transmembrane region" description="Helical" evidence="8">
    <location>
        <begin position="77"/>
        <end position="96"/>
    </location>
</feature>